<dbReference type="PANTHER" id="PTHR43660">
    <property type="entry name" value="DIPEPTIDYL CARBOXYPEPTIDASE"/>
    <property type="match status" value="1"/>
</dbReference>
<evidence type="ECO:0000256" key="4">
    <source>
        <dbReference type="ARBA" id="ARBA00022833"/>
    </source>
</evidence>
<feature type="domain" description="Peptidase M3A/M3B catalytic" evidence="7">
    <location>
        <begin position="8"/>
        <end position="83"/>
    </location>
</feature>
<keyword evidence="3 6" id="KW-0378">Hydrolase</keyword>
<dbReference type="Pfam" id="PF01432">
    <property type="entry name" value="Peptidase_M3"/>
    <property type="match status" value="1"/>
</dbReference>
<evidence type="ECO:0000259" key="7">
    <source>
        <dbReference type="Pfam" id="PF01432"/>
    </source>
</evidence>
<dbReference type="InterPro" id="IPR045090">
    <property type="entry name" value="Pept_M3A_M3B"/>
</dbReference>
<evidence type="ECO:0000256" key="2">
    <source>
        <dbReference type="ARBA" id="ARBA00022723"/>
    </source>
</evidence>
<keyword evidence="2 6" id="KW-0479">Metal-binding</keyword>
<keyword evidence="1 6" id="KW-0645">Protease</keyword>
<comment type="cofactor">
    <cofactor evidence="6">
        <name>Zn(2+)</name>
        <dbReference type="ChEBI" id="CHEBI:29105"/>
    </cofactor>
    <text evidence="6">Binds 1 zinc ion.</text>
</comment>
<evidence type="ECO:0000256" key="1">
    <source>
        <dbReference type="ARBA" id="ARBA00022670"/>
    </source>
</evidence>
<sequence length="95" mass="11330">MFYNCPIKSLSGMSARWDFVELPSQFQENFVWEREALDLFASHHITNEKIPQALFDKMVSARNYQSAYSFMRQRYFGRIDSCSSSRIRKIQRNGY</sequence>
<dbReference type="EMBL" id="JAPFFF010000043">
    <property type="protein sequence ID" value="KAK8840917.1"/>
    <property type="molecule type" value="Genomic_DNA"/>
</dbReference>
<dbReference type="PANTHER" id="PTHR43660:SF1">
    <property type="entry name" value="DIPEPTIDYL CARBOXYPEPTIDASE"/>
    <property type="match status" value="1"/>
</dbReference>
<evidence type="ECO:0000313" key="8">
    <source>
        <dbReference type="EMBL" id="KAK8840917.1"/>
    </source>
</evidence>
<comment type="similarity">
    <text evidence="6">Belongs to the peptidase M3 family.</text>
</comment>
<dbReference type="Gene3D" id="1.10.1370.40">
    <property type="match status" value="1"/>
</dbReference>
<keyword evidence="9" id="KW-1185">Reference proteome</keyword>
<organism evidence="8 9">
    <name type="scientific">Tritrichomonas musculus</name>
    <dbReference type="NCBI Taxonomy" id="1915356"/>
    <lineage>
        <taxon>Eukaryota</taxon>
        <taxon>Metamonada</taxon>
        <taxon>Parabasalia</taxon>
        <taxon>Tritrichomonadida</taxon>
        <taxon>Tritrichomonadidae</taxon>
        <taxon>Tritrichomonas</taxon>
    </lineage>
</organism>
<dbReference type="SUPFAM" id="SSF55486">
    <property type="entry name" value="Metalloproteases ('zincins'), catalytic domain"/>
    <property type="match status" value="1"/>
</dbReference>
<evidence type="ECO:0000256" key="3">
    <source>
        <dbReference type="ARBA" id="ARBA00022801"/>
    </source>
</evidence>
<evidence type="ECO:0000256" key="5">
    <source>
        <dbReference type="ARBA" id="ARBA00023049"/>
    </source>
</evidence>
<evidence type="ECO:0000256" key="6">
    <source>
        <dbReference type="RuleBase" id="RU003435"/>
    </source>
</evidence>
<keyword evidence="5 6" id="KW-0482">Metalloprotease</keyword>
<reference evidence="8 9" key="1">
    <citation type="submission" date="2024-04" db="EMBL/GenBank/DDBJ databases">
        <title>Tritrichomonas musculus Genome.</title>
        <authorList>
            <person name="Alves-Ferreira E."/>
            <person name="Grigg M."/>
            <person name="Lorenzi H."/>
            <person name="Galac M."/>
        </authorList>
    </citation>
    <scope>NUCLEOTIDE SEQUENCE [LARGE SCALE GENOMIC DNA]</scope>
    <source>
        <strain evidence="8 9">EAF2021</strain>
    </source>
</reference>
<accession>A0ABR2H5R4</accession>
<name>A0ABR2H5R4_9EUKA</name>
<comment type="caution">
    <text evidence="8">The sequence shown here is derived from an EMBL/GenBank/DDBJ whole genome shotgun (WGS) entry which is preliminary data.</text>
</comment>
<keyword evidence="4 6" id="KW-0862">Zinc</keyword>
<dbReference type="InterPro" id="IPR001567">
    <property type="entry name" value="Pept_M3A_M3B_dom"/>
</dbReference>
<gene>
    <name evidence="8" type="ORF">M9Y10_027749</name>
</gene>
<proteinExistence type="inferred from homology"/>
<evidence type="ECO:0000313" key="9">
    <source>
        <dbReference type="Proteomes" id="UP001470230"/>
    </source>
</evidence>
<dbReference type="Proteomes" id="UP001470230">
    <property type="component" value="Unassembled WGS sequence"/>
</dbReference>
<protein>
    <submittedName>
        <fullName evidence="8">Metalloendopeptidase</fullName>
    </submittedName>
</protein>